<dbReference type="InParanoid" id="A0A1X7T113"/>
<sequence length="286" mass="30772">MIAARNATLPAFMYYNGLEQKSEPEFGVKLKDAWPEFNPPKFFVPDSVMNTNVGSNLKLATKYVFVRISIITTEEAMRDIMMEASNSVLTTEVQHKIEGGESSFLPFHLKFVLVVTLASQLDRWLLFQYLLVLQDPDLEAAVSCAISGAIPPTPAIIPIPIAAARGSISPVIATSSTLKIPSVSISLLGVSLMNGISLHSSSLDSGEVATCIPAQVTVSQSFPPVPGKVAERIRSGMFVEIKELMPDNAALKLQSSDVGANLAGSSPAKLREVDDPLATFLAYFQS</sequence>
<accession>A0A1X7T113</accession>
<dbReference type="AlphaFoldDB" id="A0A1X7T113"/>
<protein>
    <submittedName>
        <fullName evidence="1">Uncharacterized protein</fullName>
    </submittedName>
</protein>
<reference evidence="1" key="1">
    <citation type="submission" date="2017-05" db="UniProtKB">
        <authorList>
            <consortium name="EnsemblMetazoa"/>
        </authorList>
    </citation>
    <scope>IDENTIFICATION</scope>
</reference>
<organism evidence="1">
    <name type="scientific">Amphimedon queenslandica</name>
    <name type="common">Sponge</name>
    <dbReference type="NCBI Taxonomy" id="400682"/>
    <lineage>
        <taxon>Eukaryota</taxon>
        <taxon>Metazoa</taxon>
        <taxon>Porifera</taxon>
        <taxon>Demospongiae</taxon>
        <taxon>Heteroscleromorpha</taxon>
        <taxon>Haplosclerida</taxon>
        <taxon>Niphatidae</taxon>
        <taxon>Amphimedon</taxon>
    </lineage>
</organism>
<name>A0A1X7T113_AMPQE</name>
<proteinExistence type="predicted"/>
<evidence type="ECO:0000313" key="1">
    <source>
        <dbReference type="EnsemblMetazoa" id="Aqu2.1.08127_001"/>
    </source>
</evidence>
<dbReference type="EnsemblMetazoa" id="Aqu2.1.08127_001">
    <property type="protein sequence ID" value="Aqu2.1.08127_001"/>
    <property type="gene ID" value="Aqu2.1.08127"/>
</dbReference>